<keyword evidence="1 4" id="KW-0732">Signal</keyword>
<feature type="compositionally biased region" description="Basic and acidic residues" evidence="3">
    <location>
        <begin position="586"/>
        <end position="596"/>
    </location>
</feature>
<accession>A0A017TAJ4</accession>
<protein>
    <submittedName>
        <fullName evidence="5">OmpA domain protein</fullName>
    </submittedName>
</protein>
<dbReference type="AlphaFoldDB" id="A0A017TAJ4"/>
<name>A0A017TAJ4_9BACT</name>
<feature type="compositionally biased region" description="Basic and acidic residues" evidence="3">
    <location>
        <begin position="417"/>
        <end position="428"/>
    </location>
</feature>
<dbReference type="GO" id="GO:0005509">
    <property type="term" value="F:calcium ion binding"/>
    <property type="evidence" value="ECO:0007669"/>
    <property type="project" value="InterPro"/>
</dbReference>
<keyword evidence="2" id="KW-0106">Calcium</keyword>
<dbReference type="InterPro" id="IPR028974">
    <property type="entry name" value="TSP_type-3_rpt"/>
</dbReference>
<feature type="signal peptide" evidence="4">
    <location>
        <begin position="1"/>
        <end position="23"/>
    </location>
</feature>
<evidence type="ECO:0000256" key="4">
    <source>
        <dbReference type="SAM" id="SignalP"/>
    </source>
</evidence>
<dbReference type="Proteomes" id="UP000019678">
    <property type="component" value="Unassembled WGS sequence"/>
</dbReference>
<feature type="compositionally biased region" description="Acidic residues" evidence="3">
    <location>
        <begin position="355"/>
        <end position="411"/>
    </location>
</feature>
<feature type="chain" id="PRO_5001496479" evidence="4">
    <location>
        <begin position="24"/>
        <end position="654"/>
    </location>
</feature>
<gene>
    <name evidence="5" type="ORF">CAP_2391</name>
</gene>
<evidence type="ECO:0000313" key="5">
    <source>
        <dbReference type="EMBL" id="EYF05932.1"/>
    </source>
</evidence>
<dbReference type="GO" id="GO:0007155">
    <property type="term" value="P:cell adhesion"/>
    <property type="evidence" value="ECO:0007669"/>
    <property type="project" value="InterPro"/>
</dbReference>
<dbReference type="PANTHER" id="PTHR10199">
    <property type="entry name" value="THROMBOSPONDIN"/>
    <property type="match status" value="1"/>
</dbReference>
<feature type="compositionally biased region" description="Basic and acidic residues" evidence="3">
    <location>
        <begin position="478"/>
        <end position="505"/>
    </location>
</feature>
<dbReference type="OrthoDB" id="5491934at2"/>
<dbReference type="PANTHER" id="PTHR10199:SF119">
    <property type="entry name" value="RE20510P"/>
    <property type="match status" value="1"/>
</dbReference>
<dbReference type="Pfam" id="PF02412">
    <property type="entry name" value="TSP_3"/>
    <property type="match status" value="1"/>
</dbReference>
<proteinExistence type="predicted"/>
<dbReference type="SUPFAM" id="SSF103647">
    <property type="entry name" value="TSP type-3 repeat"/>
    <property type="match status" value="1"/>
</dbReference>
<dbReference type="eggNOG" id="COG2885">
    <property type="taxonomic scope" value="Bacteria"/>
</dbReference>
<comment type="caution">
    <text evidence="5">The sequence shown here is derived from an EMBL/GenBank/DDBJ whole genome shotgun (WGS) entry which is preliminary data.</text>
</comment>
<evidence type="ECO:0000256" key="2">
    <source>
        <dbReference type="ARBA" id="ARBA00022837"/>
    </source>
</evidence>
<evidence type="ECO:0000256" key="1">
    <source>
        <dbReference type="ARBA" id="ARBA00022729"/>
    </source>
</evidence>
<organism evidence="5 6">
    <name type="scientific">Chondromyces apiculatus DSM 436</name>
    <dbReference type="NCBI Taxonomy" id="1192034"/>
    <lineage>
        <taxon>Bacteria</taxon>
        <taxon>Pseudomonadati</taxon>
        <taxon>Myxococcota</taxon>
        <taxon>Polyangia</taxon>
        <taxon>Polyangiales</taxon>
        <taxon>Polyangiaceae</taxon>
        <taxon>Chondromyces</taxon>
    </lineage>
</organism>
<feature type="compositionally biased region" description="Acidic residues" evidence="3">
    <location>
        <begin position="447"/>
        <end position="464"/>
    </location>
</feature>
<evidence type="ECO:0000256" key="3">
    <source>
        <dbReference type="SAM" id="MobiDB-lite"/>
    </source>
</evidence>
<dbReference type="InterPro" id="IPR003367">
    <property type="entry name" value="Thrombospondin_3-like_rpt"/>
</dbReference>
<dbReference type="Gene3D" id="4.10.1080.10">
    <property type="entry name" value="TSP type-3 repeat"/>
    <property type="match status" value="2"/>
</dbReference>
<feature type="region of interest" description="Disordered" evidence="3">
    <location>
        <begin position="575"/>
        <end position="598"/>
    </location>
</feature>
<dbReference type="STRING" id="1192034.CAP_2391"/>
<feature type="compositionally biased region" description="Basic and acidic residues" evidence="3">
    <location>
        <begin position="435"/>
        <end position="446"/>
    </location>
</feature>
<keyword evidence="6" id="KW-1185">Reference proteome</keyword>
<reference evidence="5 6" key="1">
    <citation type="submission" date="2013-05" db="EMBL/GenBank/DDBJ databases">
        <title>Genome assembly of Chondromyces apiculatus DSM 436.</title>
        <authorList>
            <person name="Sharma G."/>
            <person name="Khatri I."/>
            <person name="Kaur C."/>
            <person name="Mayilraj S."/>
            <person name="Subramanian S."/>
        </authorList>
    </citation>
    <scope>NUCLEOTIDE SEQUENCE [LARGE SCALE GENOMIC DNA]</scope>
    <source>
        <strain evidence="5 6">DSM 436</strain>
    </source>
</reference>
<evidence type="ECO:0000313" key="6">
    <source>
        <dbReference type="Proteomes" id="UP000019678"/>
    </source>
</evidence>
<dbReference type="EMBL" id="ASRX01000019">
    <property type="protein sequence ID" value="EYF05932.1"/>
    <property type="molecule type" value="Genomic_DNA"/>
</dbReference>
<feature type="region of interest" description="Disordered" evidence="3">
    <location>
        <begin position="346"/>
        <end position="526"/>
    </location>
</feature>
<sequence length="654" mass="68688">MRSSAAVLAVFVAFGALTSSARAQPAPSVDVRGFRASADPGAGLYLEPAASPGTGDFSAALWLTYGYRPISLRDPTTDESRFSVIGHQLSADLAATVGIAERVALGLDMPVVLYQGGDAPTEASQRVLGEFPLQTMALGDLGLVAKLTAVKPTRGEFGGFALAVHERFTLPTGSDLSYVGEGEVTSETRLLAEYRVVAVGLHLATGVKLRAQEARVACADVAEEACPTRFGHEIPFGLGLTLKPQAFGLDEEGRVTLSLETHGYLPLSPIAPFQSSRVAAAQLGLGARYALRDVSFLVGVETALVGGVGNPPLRALASVAWAPRARDADGDGVPDDQDACRELAEDKDGFQDGDGCPEGDNDEDGVVDEEDRCPGEKEDEDGFEDEDGCPDPDNDGDDVLDVLDACPDEPGPDSADPELRGCPNRDPDQDGIVGEQDRCPNAPEDKDGFEDEDGCPDLDNDSDGFPDKVDACPGEKGVYSEDPKLRGCPDPDLDKDTLLAPEDRCPGQPETWNGVDDADGCPEEDPRKKLKPLVVLRADGGVELSAAVRFTAEGAVDAASMPLLRALASELARRPASVAQVGVRSSPKEGGDEGAARRAGTIVDALRRFARRQSAAEVAAWKDVRGVPRAQAQGVGVKVVEGPGTEARGAERKP</sequence>